<dbReference type="GO" id="GO:0005524">
    <property type="term" value="F:ATP binding"/>
    <property type="evidence" value="ECO:0007669"/>
    <property type="project" value="UniProtKB-KW"/>
</dbReference>
<dbReference type="EC" id="6.3.4.19" evidence="6"/>
<accession>A0A845APW4</accession>
<comment type="caution">
    <text evidence="8">The sequence shown here is derived from an EMBL/GenBank/DDBJ whole genome shotgun (WGS) entry which is preliminary data.</text>
</comment>
<keyword evidence="4" id="KW-0067">ATP-binding</keyword>
<proteinExistence type="inferred from homology"/>
<evidence type="ECO:0000256" key="1">
    <source>
        <dbReference type="ARBA" id="ARBA00022598"/>
    </source>
</evidence>
<dbReference type="Proteomes" id="UP000446786">
    <property type="component" value="Unassembled WGS sequence"/>
</dbReference>
<evidence type="ECO:0000256" key="2">
    <source>
        <dbReference type="ARBA" id="ARBA00022694"/>
    </source>
</evidence>
<dbReference type="SUPFAM" id="SSF52402">
    <property type="entry name" value="Adenine nucleotide alpha hydrolases-like"/>
    <property type="match status" value="1"/>
</dbReference>
<dbReference type="OrthoDB" id="9807403at2"/>
<keyword evidence="9" id="KW-1185">Reference proteome</keyword>
<dbReference type="NCBIfam" id="TIGR02432">
    <property type="entry name" value="lysidine_TilS_N"/>
    <property type="match status" value="1"/>
</dbReference>
<evidence type="ECO:0000256" key="6">
    <source>
        <dbReference type="HAMAP-Rule" id="MF_01161"/>
    </source>
</evidence>
<evidence type="ECO:0000256" key="4">
    <source>
        <dbReference type="ARBA" id="ARBA00022840"/>
    </source>
</evidence>
<dbReference type="Gene3D" id="3.40.50.620">
    <property type="entry name" value="HUPs"/>
    <property type="match status" value="1"/>
</dbReference>
<name>A0A845APW4_9SPHN</name>
<dbReference type="Pfam" id="PF01171">
    <property type="entry name" value="ATP_bind_3"/>
    <property type="match status" value="1"/>
</dbReference>
<keyword evidence="2 6" id="KW-0819">tRNA processing</keyword>
<reference evidence="8 9" key="1">
    <citation type="submission" date="2019-12" db="EMBL/GenBank/DDBJ databases">
        <title>Genomic-based taxomic classification of the family Erythrobacteraceae.</title>
        <authorList>
            <person name="Xu L."/>
        </authorList>
    </citation>
    <scope>NUCLEOTIDE SEQUENCE [LARGE SCALE GENOMIC DNA]</scope>
    <source>
        <strain evidence="8 9">JCM 16677</strain>
    </source>
</reference>
<dbReference type="PANTHER" id="PTHR43033">
    <property type="entry name" value="TRNA(ILE)-LYSIDINE SYNTHASE-RELATED"/>
    <property type="match status" value="1"/>
</dbReference>
<feature type="domain" description="tRNA(Ile)-lysidine/2-thiocytidine synthase N-terminal" evidence="7">
    <location>
        <begin position="3"/>
        <end position="165"/>
    </location>
</feature>
<comment type="subcellular location">
    <subcellularLocation>
        <location evidence="6">Cytoplasm</location>
    </subcellularLocation>
</comment>
<dbReference type="InterPro" id="IPR014729">
    <property type="entry name" value="Rossmann-like_a/b/a_fold"/>
</dbReference>
<protein>
    <recommendedName>
        <fullName evidence="6">tRNA(Ile)-lysidine synthase</fullName>
        <ecNumber evidence="6">6.3.4.19</ecNumber>
    </recommendedName>
    <alternativeName>
        <fullName evidence="6">tRNA(Ile)-2-lysyl-cytidine synthase</fullName>
    </alternativeName>
    <alternativeName>
        <fullName evidence="6">tRNA(Ile)-lysidine synthetase</fullName>
    </alternativeName>
</protein>
<comment type="similarity">
    <text evidence="6">Belongs to the tRNA(Ile)-lysidine synthase family.</text>
</comment>
<gene>
    <name evidence="6 8" type="primary">tilS</name>
    <name evidence="8" type="ORF">GRI94_06550</name>
</gene>
<dbReference type="AlphaFoldDB" id="A0A845APW4"/>
<dbReference type="InterPro" id="IPR012094">
    <property type="entry name" value="tRNA_Ile_lys_synt"/>
</dbReference>
<comment type="catalytic activity">
    <reaction evidence="5 6">
        <text>cytidine(34) in tRNA(Ile2) + L-lysine + ATP = lysidine(34) in tRNA(Ile2) + AMP + diphosphate + H(+)</text>
        <dbReference type="Rhea" id="RHEA:43744"/>
        <dbReference type="Rhea" id="RHEA-COMP:10625"/>
        <dbReference type="Rhea" id="RHEA-COMP:10670"/>
        <dbReference type="ChEBI" id="CHEBI:15378"/>
        <dbReference type="ChEBI" id="CHEBI:30616"/>
        <dbReference type="ChEBI" id="CHEBI:32551"/>
        <dbReference type="ChEBI" id="CHEBI:33019"/>
        <dbReference type="ChEBI" id="CHEBI:82748"/>
        <dbReference type="ChEBI" id="CHEBI:83665"/>
        <dbReference type="ChEBI" id="CHEBI:456215"/>
        <dbReference type="EC" id="6.3.4.19"/>
    </reaction>
</comment>
<dbReference type="HAMAP" id="MF_01161">
    <property type="entry name" value="tRNA_Ile_lys_synt"/>
    <property type="match status" value="1"/>
</dbReference>
<evidence type="ECO:0000259" key="7">
    <source>
        <dbReference type="Pfam" id="PF01171"/>
    </source>
</evidence>
<dbReference type="CDD" id="cd01992">
    <property type="entry name" value="TilS_N"/>
    <property type="match status" value="1"/>
</dbReference>
<dbReference type="GO" id="GO:0006400">
    <property type="term" value="P:tRNA modification"/>
    <property type="evidence" value="ECO:0007669"/>
    <property type="project" value="UniProtKB-UniRule"/>
</dbReference>
<organism evidence="8 9">
    <name type="scientific">Parerythrobacter jejuensis</name>
    <dbReference type="NCBI Taxonomy" id="795812"/>
    <lineage>
        <taxon>Bacteria</taxon>
        <taxon>Pseudomonadati</taxon>
        <taxon>Pseudomonadota</taxon>
        <taxon>Alphaproteobacteria</taxon>
        <taxon>Sphingomonadales</taxon>
        <taxon>Erythrobacteraceae</taxon>
        <taxon>Parerythrobacter</taxon>
    </lineage>
</organism>
<sequence>MAMLALAAATRPGEIEVATVNHGLRPEAADECALVLAACEARDISCTVLTVEVGAGNLQTEAREGRYRALLAWASDRGLQAVATAHHADDQAETVLMRLMRGSGLQGLAGIRPQVVFENTDIPVIRPLLGFRRDELREVIAETGMPFASDPSNEDESFDRVRMRKAIADADWLDPVAITRSAGHLSEAESTLEALADQFWRKRSDAGEGEVTVPMTDFNDSNARLIVRAATSLGASVRLGDVIALLGNEMAQRGKANIAGVLIEQVGQTYRIRREPPRNTG</sequence>
<dbReference type="InterPro" id="IPR012795">
    <property type="entry name" value="tRNA_Ile_lys_synt_N"/>
</dbReference>
<dbReference type="GO" id="GO:0005737">
    <property type="term" value="C:cytoplasm"/>
    <property type="evidence" value="ECO:0007669"/>
    <property type="project" value="UniProtKB-SubCell"/>
</dbReference>
<keyword evidence="6" id="KW-0963">Cytoplasm</keyword>
<keyword evidence="3" id="KW-0547">Nucleotide-binding</keyword>
<comment type="function">
    <text evidence="6">Ligates lysine onto the cytidine present at position 34 of the AUA codon-specific tRNA(Ile) that contains the anticodon CAU, in an ATP-dependent manner. Cytidine is converted to lysidine, thus changing the amino acid specificity of the tRNA from methionine to isoleucine.</text>
</comment>
<keyword evidence="1 6" id="KW-0436">Ligase</keyword>
<dbReference type="InterPro" id="IPR011063">
    <property type="entry name" value="TilS/TtcA_N"/>
</dbReference>
<evidence type="ECO:0000256" key="3">
    <source>
        <dbReference type="ARBA" id="ARBA00022741"/>
    </source>
</evidence>
<evidence type="ECO:0000313" key="9">
    <source>
        <dbReference type="Proteomes" id="UP000446786"/>
    </source>
</evidence>
<evidence type="ECO:0000313" key="8">
    <source>
        <dbReference type="EMBL" id="MXP31479.1"/>
    </source>
</evidence>
<dbReference type="PANTHER" id="PTHR43033:SF5">
    <property type="entry name" value="TRNA(ILE)-LYSIDINE SYNTHETASE"/>
    <property type="match status" value="1"/>
</dbReference>
<evidence type="ECO:0000256" key="5">
    <source>
        <dbReference type="ARBA" id="ARBA00048539"/>
    </source>
</evidence>
<comment type="caution">
    <text evidence="6">Lacks conserved residue(s) required for the propagation of feature annotation.</text>
</comment>
<dbReference type="EMBL" id="WTYE01000001">
    <property type="protein sequence ID" value="MXP31479.1"/>
    <property type="molecule type" value="Genomic_DNA"/>
</dbReference>
<dbReference type="GO" id="GO:0032267">
    <property type="term" value="F:tRNA(Ile)-lysidine synthase activity"/>
    <property type="evidence" value="ECO:0007669"/>
    <property type="project" value="UniProtKB-EC"/>
</dbReference>